<comment type="caution">
    <text evidence="1">The sequence shown here is derived from an EMBL/GenBank/DDBJ whole genome shotgun (WGS) entry which is preliminary data.</text>
</comment>
<dbReference type="AlphaFoldDB" id="A0A8T0CCZ6"/>
<accession>A0A8T0CCZ6</accession>
<proteinExistence type="predicted"/>
<name>A0A8T0CCZ6_9GAMM</name>
<reference evidence="1 2" key="1">
    <citation type="journal article" date="2012" name="J. Bacteriol.">
        <title>Genome sequence of the cycloprodigiosin-producing bacterial strain Pseudoalteromonas rubra ATCC 29570(T).</title>
        <authorList>
            <person name="Xie B.B."/>
            <person name="Shu Y.L."/>
            <person name="Qin Q.L."/>
            <person name="Rong J.C."/>
            <person name="Zhang X.Y."/>
            <person name="Chen X.L."/>
            <person name="Zhou B.C."/>
            <person name="Zhang Y.Z."/>
        </authorList>
    </citation>
    <scope>NUCLEOTIDE SEQUENCE [LARGE SCALE GENOMIC DNA]</scope>
    <source>
        <strain evidence="1 2">DSM 6842</strain>
    </source>
</reference>
<gene>
    <name evidence="1" type="ORF">PRUB_a3064</name>
</gene>
<sequence length="41" mass="4540">MGPRVLFQARASGTVKYATNAMKEQVKRLGYPACLVTLEQI</sequence>
<organism evidence="1 2">
    <name type="scientific">Pseudoalteromonas rubra</name>
    <dbReference type="NCBI Taxonomy" id="43658"/>
    <lineage>
        <taxon>Bacteria</taxon>
        <taxon>Pseudomonadati</taxon>
        <taxon>Pseudomonadota</taxon>
        <taxon>Gammaproteobacteria</taxon>
        <taxon>Alteromonadales</taxon>
        <taxon>Pseudoalteromonadaceae</taxon>
        <taxon>Pseudoalteromonas</taxon>
    </lineage>
</organism>
<evidence type="ECO:0000313" key="2">
    <source>
        <dbReference type="Proteomes" id="UP000016480"/>
    </source>
</evidence>
<dbReference type="Proteomes" id="UP000016480">
    <property type="component" value="Unassembled WGS sequence"/>
</dbReference>
<dbReference type="EMBL" id="AHCD03000026">
    <property type="protein sequence ID" value="KAF7788410.1"/>
    <property type="molecule type" value="Genomic_DNA"/>
</dbReference>
<protein>
    <submittedName>
        <fullName evidence="1">Uncharacterized protein</fullName>
    </submittedName>
</protein>
<evidence type="ECO:0000313" key="1">
    <source>
        <dbReference type="EMBL" id="KAF7788410.1"/>
    </source>
</evidence>